<evidence type="ECO:0008006" key="3">
    <source>
        <dbReference type="Google" id="ProtNLM"/>
    </source>
</evidence>
<dbReference type="AlphaFoldDB" id="A0A1G8D585"/>
<gene>
    <name evidence="1" type="ORF">SAMN05216553_12633</name>
</gene>
<dbReference type="SUPFAM" id="SSF53300">
    <property type="entry name" value="vWA-like"/>
    <property type="match status" value="1"/>
</dbReference>
<dbReference type="EMBL" id="FNCC01000026">
    <property type="protein sequence ID" value="SDH52937.1"/>
    <property type="molecule type" value="Genomic_DNA"/>
</dbReference>
<dbReference type="OrthoDB" id="3532301at2"/>
<accession>A0A1G8D585</accession>
<dbReference type="InterPro" id="IPR036465">
    <property type="entry name" value="vWFA_dom_sf"/>
</dbReference>
<dbReference type="Gene3D" id="3.40.50.410">
    <property type="entry name" value="von Willebrand factor, type A domain"/>
    <property type="match status" value="1"/>
</dbReference>
<dbReference type="RefSeq" id="WP_143036197.1">
    <property type="nucleotide sequence ID" value="NZ_FNCC01000026.1"/>
</dbReference>
<organism evidence="1 2">
    <name type="scientific">Lentzea fradiae</name>
    <dbReference type="NCBI Taxonomy" id="200378"/>
    <lineage>
        <taxon>Bacteria</taxon>
        <taxon>Bacillati</taxon>
        <taxon>Actinomycetota</taxon>
        <taxon>Actinomycetes</taxon>
        <taxon>Pseudonocardiales</taxon>
        <taxon>Pseudonocardiaceae</taxon>
        <taxon>Lentzea</taxon>
    </lineage>
</organism>
<reference evidence="2" key="1">
    <citation type="submission" date="2016-10" db="EMBL/GenBank/DDBJ databases">
        <authorList>
            <person name="Varghese N."/>
            <person name="Submissions S."/>
        </authorList>
    </citation>
    <scope>NUCLEOTIDE SEQUENCE [LARGE SCALE GENOMIC DNA]</scope>
    <source>
        <strain evidence="2">CGMCC 4.3506</strain>
    </source>
</reference>
<evidence type="ECO:0000313" key="2">
    <source>
        <dbReference type="Proteomes" id="UP000199623"/>
    </source>
</evidence>
<sequence length="275" mass="28895">MKTSSIRRSLIERSAVGRQVISVPRRRKAPAWLRRALRFLVSSLFLLLLTLALEESEKPSSLENSMLAGPRLTTGPVCLDEAVDVSGSMAAFTPQRMAAEQALFDFATRELGDDDLFSESFFAGSARTALPPTALSGLTSPPGVPDGIDYDNTLLAPAVDALVSARSDTPAEHQCSTRALVIITDGVVADAPDALAESLRRGGYTRVYAVVPVETGWGRPSGLTGGALDAIVVEHFSGDGVMGLAASIIADAKPLDVIFGEIAGSLTGQTLVQAK</sequence>
<dbReference type="Proteomes" id="UP000199623">
    <property type="component" value="Unassembled WGS sequence"/>
</dbReference>
<dbReference type="STRING" id="200378.SAMN05216553_12633"/>
<protein>
    <recommendedName>
        <fullName evidence="3">VWFA domain-containing protein</fullName>
    </recommendedName>
</protein>
<proteinExistence type="predicted"/>
<evidence type="ECO:0000313" key="1">
    <source>
        <dbReference type="EMBL" id="SDH52937.1"/>
    </source>
</evidence>
<name>A0A1G8D585_9PSEU</name>
<keyword evidence="2" id="KW-1185">Reference proteome</keyword>